<feature type="region of interest" description="Disordered" evidence="2">
    <location>
        <begin position="1"/>
        <end position="29"/>
    </location>
</feature>
<protein>
    <recommendedName>
        <fullName evidence="5">SHOCT domain-containing protein</fullName>
    </recommendedName>
</protein>
<evidence type="ECO:0000256" key="1">
    <source>
        <dbReference type="SAM" id="Coils"/>
    </source>
</evidence>
<evidence type="ECO:0000256" key="2">
    <source>
        <dbReference type="SAM" id="MobiDB-lite"/>
    </source>
</evidence>
<evidence type="ECO:0000313" key="3">
    <source>
        <dbReference type="EMBL" id="MEI4549481.1"/>
    </source>
</evidence>
<keyword evidence="1" id="KW-0175">Coiled coil</keyword>
<reference evidence="3 4" key="1">
    <citation type="submission" date="2023-12" db="EMBL/GenBank/DDBJ databases">
        <title>Friends and Foes: Symbiotic and Algicidal bacterial influence on Karenia brevis blooms.</title>
        <authorList>
            <person name="Fei C."/>
            <person name="Mohamed A.R."/>
            <person name="Booker A."/>
            <person name="Arshad M."/>
            <person name="Klass S."/>
            <person name="Ahn S."/>
            <person name="Gilbert P.M."/>
            <person name="Heil C.A."/>
            <person name="Martinez J.M."/>
            <person name="Amin S.A."/>
        </authorList>
    </citation>
    <scope>NUCLEOTIDE SEQUENCE [LARGE SCALE GENOMIC DNA]</scope>
    <source>
        <strain evidence="3 4">CE15</strain>
    </source>
</reference>
<accession>A0ABU8ER92</accession>
<dbReference type="RefSeq" id="WP_336435018.1">
    <property type="nucleotide sequence ID" value="NZ_JBAWKS010000001.1"/>
</dbReference>
<evidence type="ECO:0008006" key="5">
    <source>
        <dbReference type="Google" id="ProtNLM"/>
    </source>
</evidence>
<organism evidence="3 4">
    <name type="scientific">Pseudoalteromonas spongiae</name>
    <dbReference type="NCBI Taxonomy" id="298657"/>
    <lineage>
        <taxon>Bacteria</taxon>
        <taxon>Pseudomonadati</taxon>
        <taxon>Pseudomonadota</taxon>
        <taxon>Gammaproteobacteria</taxon>
        <taxon>Alteromonadales</taxon>
        <taxon>Pseudoalteromonadaceae</taxon>
        <taxon>Pseudoalteromonas</taxon>
    </lineage>
</organism>
<gene>
    <name evidence="3" type="ORF">WAE96_07160</name>
</gene>
<feature type="compositionally biased region" description="Polar residues" evidence="2">
    <location>
        <begin position="1"/>
        <end position="10"/>
    </location>
</feature>
<evidence type="ECO:0000313" key="4">
    <source>
        <dbReference type="Proteomes" id="UP001382455"/>
    </source>
</evidence>
<dbReference type="Proteomes" id="UP001382455">
    <property type="component" value="Unassembled WGS sequence"/>
</dbReference>
<feature type="coiled-coil region" evidence="1">
    <location>
        <begin position="90"/>
        <end position="117"/>
    </location>
</feature>
<feature type="region of interest" description="Disordered" evidence="2">
    <location>
        <begin position="136"/>
        <end position="164"/>
    </location>
</feature>
<proteinExistence type="predicted"/>
<feature type="compositionally biased region" description="Polar residues" evidence="2">
    <location>
        <begin position="18"/>
        <end position="27"/>
    </location>
</feature>
<keyword evidence="4" id="KW-1185">Reference proteome</keyword>
<name>A0ABU8ER92_9GAMM</name>
<sequence length="164" mass="18807">MLLFSTSPSNADHKIKQPNHNNNVNENKTGKEMPLAEENSATFSHALTKEMPSQTASETSQKYQNKSMFESDRNASFLEKIQEAILMQRLGVDLEKVKQLKEKIAELESMLETGDISQEDFQKQVLALEEMIAEEYQKGQERRQEKELKQADDPQNTKRESLTS</sequence>
<comment type="caution">
    <text evidence="3">The sequence shown here is derived from an EMBL/GenBank/DDBJ whole genome shotgun (WGS) entry which is preliminary data.</text>
</comment>
<dbReference type="EMBL" id="JBAWKS010000001">
    <property type="protein sequence ID" value="MEI4549481.1"/>
    <property type="molecule type" value="Genomic_DNA"/>
</dbReference>